<reference evidence="4" key="1">
    <citation type="submission" date="2016-11" db="UniProtKB">
        <authorList>
            <consortium name="WormBaseParasite"/>
        </authorList>
    </citation>
    <scope>IDENTIFICATION</scope>
</reference>
<keyword evidence="3" id="KW-1185">Reference proteome</keyword>
<name>A0A1I7RKU7_BURXY</name>
<organism evidence="2 4">
    <name type="scientific">Bursaphelenchus xylophilus</name>
    <name type="common">Pinewood nematode worm</name>
    <name type="synonym">Aphelenchoides xylophilus</name>
    <dbReference type="NCBI Taxonomy" id="6326"/>
    <lineage>
        <taxon>Eukaryota</taxon>
        <taxon>Metazoa</taxon>
        <taxon>Ecdysozoa</taxon>
        <taxon>Nematoda</taxon>
        <taxon>Chromadorea</taxon>
        <taxon>Rhabditida</taxon>
        <taxon>Tylenchina</taxon>
        <taxon>Tylenchomorpha</taxon>
        <taxon>Aphelenchoidea</taxon>
        <taxon>Aphelenchoididae</taxon>
        <taxon>Bursaphelenchus</taxon>
    </lineage>
</organism>
<accession>A0A1I7RKU7</accession>
<dbReference type="AlphaFoldDB" id="A0A1I7RKU7"/>
<reference evidence="1" key="2">
    <citation type="submission" date="2020-09" db="EMBL/GenBank/DDBJ databases">
        <authorList>
            <person name="Kikuchi T."/>
        </authorList>
    </citation>
    <scope>NUCLEOTIDE SEQUENCE</scope>
    <source>
        <strain evidence="1">Ka4C1</strain>
    </source>
</reference>
<dbReference type="WBParaSite" id="BXY_0133100.1">
    <property type="protein sequence ID" value="BXY_0133100.1"/>
    <property type="gene ID" value="BXY_0133100"/>
</dbReference>
<dbReference type="Proteomes" id="UP000659654">
    <property type="component" value="Unassembled WGS sequence"/>
</dbReference>
<evidence type="ECO:0000313" key="4">
    <source>
        <dbReference type="WBParaSite" id="BXY_0133100.1"/>
    </source>
</evidence>
<dbReference type="EMBL" id="CAJFDI010000001">
    <property type="protein sequence ID" value="CAD5209107.1"/>
    <property type="molecule type" value="Genomic_DNA"/>
</dbReference>
<dbReference type="Proteomes" id="UP000095284">
    <property type="component" value="Unplaced"/>
</dbReference>
<dbReference type="EMBL" id="CAJFCV020000001">
    <property type="protein sequence ID" value="CAG9083871.1"/>
    <property type="molecule type" value="Genomic_DNA"/>
</dbReference>
<evidence type="ECO:0000313" key="1">
    <source>
        <dbReference type="EMBL" id="CAD5209107.1"/>
    </source>
</evidence>
<gene>
    <name evidence="1" type="ORF">BXYJ_LOCUS1277</name>
</gene>
<sequence>MNSNAYRARNVANARMGRFSETWGISSRFDVRRMPNNQNDSICSGKAPCMFANVERRNNRRASAGSVVLWQYKFGVPTGPSVGSEGKNDLRPGMGPISSRLRNGGLLAESDSNGLFFQLEACIIRHKISRKVIAALRVGPIALRPEPKF</sequence>
<dbReference type="Proteomes" id="UP000582659">
    <property type="component" value="Unassembled WGS sequence"/>
</dbReference>
<evidence type="ECO:0000313" key="3">
    <source>
        <dbReference type="Proteomes" id="UP000659654"/>
    </source>
</evidence>
<proteinExistence type="predicted"/>
<protein>
    <submittedName>
        <fullName evidence="1">(pine wood nematode) hypothetical protein</fullName>
    </submittedName>
</protein>
<evidence type="ECO:0000313" key="2">
    <source>
        <dbReference type="Proteomes" id="UP000095284"/>
    </source>
</evidence>